<accession>A0A5A5U6L6</accession>
<feature type="transmembrane region" description="Helical" evidence="1">
    <location>
        <begin position="20"/>
        <end position="36"/>
    </location>
</feature>
<dbReference type="Pfam" id="PF17255">
    <property type="entry name" value="EbsA"/>
    <property type="match status" value="1"/>
</dbReference>
<evidence type="ECO:0000313" key="3">
    <source>
        <dbReference type="Proteomes" id="UP000323274"/>
    </source>
</evidence>
<organism evidence="2 3">
    <name type="scientific">Leuconostoc citreum</name>
    <dbReference type="NCBI Taxonomy" id="33964"/>
    <lineage>
        <taxon>Bacteria</taxon>
        <taxon>Bacillati</taxon>
        <taxon>Bacillota</taxon>
        <taxon>Bacilli</taxon>
        <taxon>Lactobacillales</taxon>
        <taxon>Lactobacillaceae</taxon>
        <taxon>Leuconostoc</taxon>
    </lineage>
</organism>
<reference evidence="2 3" key="1">
    <citation type="submission" date="2019-04" db="EMBL/GenBank/DDBJ databases">
        <title>A pseudo-fructophilic Leuconostoc citreum strain F192-5 isolated from peel of satsuma mandarin: the first report for isolation and characterization of strain-dependent fructophilic-like characteristics.</title>
        <authorList>
            <person name="Maeno S."/>
            <person name="Tanizawa Y."/>
            <person name="Kajikawa A."/>
            <person name="Kanesaki Y."/>
            <person name="Kubota E."/>
            <person name="Arita M."/>
            <person name="Leon D."/>
            <person name="Endo A."/>
        </authorList>
    </citation>
    <scope>NUCLEOTIDE SEQUENCE [LARGE SCALE GENOMIC DNA]</scope>
    <source>
        <strain evidence="2 3">F192-5</strain>
    </source>
</reference>
<dbReference type="GeneID" id="61101863"/>
<dbReference type="OMA" id="GQIGWLW"/>
<gene>
    <name evidence="2" type="ORF">LCIT_04380</name>
</gene>
<keyword evidence="1" id="KW-0812">Transmembrane</keyword>
<evidence type="ECO:0000313" key="2">
    <source>
        <dbReference type="EMBL" id="GDZ83196.1"/>
    </source>
</evidence>
<comment type="caution">
    <text evidence="2">The sequence shown here is derived from an EMBL/GenBank/DDBJ whole genome shotgun (WGS) entry which is preliminary data.</text>
</comment>
<proteinExistence type="predicted"/>
<dbReference type="Proteomes" id="UP000323274">
    <property type="component" value="Unassembled WGS sequence"/>
</dbReference>
<dbReference type="InterPro" id="IPR020215">
    <property type="entry name" value="EbsA-like"/>
</dbReference>
<dbReference type="RefSeq" id="WP_004900977.1">
    <property type="nucleotide sequence ID" value="NZ_BJJW01000002.1"/>
</dbReference>
<keyword evidence="1" id="KW-1133">Transmembrane helix</keyword>
<dbReference type="AlphaFoldDB" id="A0A5A5U6L6"/>
<keyword evidence="1" id="KW-0472">Membrane</keyword>
<feature type="transmembrane region" description="Helical" evidence="1">
    <location>
        <begin position="42"/>
        <end position="60"/>
    </location>
</feature>
<evidence type="ECO:0008006" key="4">
    <source>
        <dbReference type="Google" id="ProtNLM"/>
    </source>
</evidence>
<protein>
    <recommendedName>
        <fullName evidence="4">Pore-forming protein</fullName>
    </recommendedName>
</protein>
<evidence type="ECO:0000256" key="1">
    <source>
        <dbReference type="SAM" id="Phobius"/>
    </source>
</evidence>
<dbReference type="EMBL" id="BJJW01000002">
    <property type="protein sequence ID" value="GDZ83196.1"/>
    <property type="molecule type" value="Genomic_DNA"/>
</dbReference>
<name>A0A5A5U6L6_LEUCI</name>
<sequence length="133" mass="15597">MIPKRGFFQPLNTTGQIGWLWWFILLMIGLIVWSEMSFKLDIIPIGYIVIILLLSVVMIVRRRIYIAGPQLFLGRMFVSEYEKISLATVHNWQLNGHILSFTRAGRARKYWLSQNIADQIKEYMNTHDGKDHS</sequence>